<evidence type="ECO:0000256" key="2">
    <source>
        <dbReference type="ARBA" id="ARBA00022679"/>
    </source>
</evidence>
<dbReference type="GO" id="GO:0016757">
    <property type="term" value="F:glycosyltransferase activity"/>
    <property type="evidence" value="ECO:0007669"/>
    <property type="project" value="UniProtKB-KW"/>
</dbReference>
<dbReference type="Pfam" id="PF13692">
    <property type="entry name" value="Glyco_trans_1_4"/>
    <property type="match status" value="1"/>
</dbReference>
<dbReference type="Proteomes" id="UP000655868">
    <property type="component" value="Unassembled WGS sequence"/>
</dbReference>
<name>A0A934NSE4_9NOCA</name>
<feature type="domain" description="Glycosyltransferase subfamily 4-like N-terminal" evidence="3">
    <location>
        <begin position="16"/>
        <end position="138"/>
    </location>
</feature>
<protein>
    <submittedName>
        <fullName evidence="4">Glycosyltransferase family 4 protein</fullName>
    </submittedName>
</protein>
<dbReference type="SUPFAM" id="SSF53756">
    <property type="entry name" value="UDP-Glycosyltransferase/glycogen phosphorylase"/>
    <property type="match status" value="1"/>
</dbReference>
<reference evidence="4" key="1">
    <citation type="submission" date="2020-12" db="EMBL/GenBank/DDBJ databases">
        <title>Antrihabitans popcorni sp. nov. and Antrihabitans auranticaus sp. nov., isolated from a larva cave.</title>
        <authorList>
            <person name="Lee S.D."/>
            <person name="Kim I.S."/>
        </authorList>
    </citation>
    <scope>NUCLEOTIDE SEQUENCE</scope>
    <source>
        <strain evidence="4">YC3-6</strain>
    </source>
</reference>
<dbReference type="AlphaFoldDB" id="A0A934NSE4"/>
<keyword evidence="2" id="KW-0808">Transferase</keyword>
<dbReference type="InterPro" id="IPR028098">
    <property type="entry name" value="Glyco_trans_4-like_N"/>
</dbReference>
<keyword evidence="5" id="KW-1185">Reference proteome</keyword>
<evidence type="ECO:0000259" key="3">
    <source>
        <dbReference type="Pfam" id="PF13439"/>
    </source>
</evidence>
<proteinExistence type="predicted"/>
<gene>
    <name evidence="4" type="ORF">JGU71_16370</name>
</gene>
<organism evidence="4 5">
    <name type="scientific">Antrihabitans stalagmiti</name>
    <dbReference type="NCBI Taxonomy" id="2799499"/>
    <lineage>
        <taxon>Bacteria</taxon>
        <taxon>Bacillati</taxon>
        <taxon>Actinomycetota</taxon>
        <taxon>Actinomycetes</taxon>
        <taxon>Mycobacteriales</taxon>
        <taxon>Nocardiaceae</taxon>
        <taxon>Antrihabitans</taxon>
    </lineage>
</organism>
<dbReference type="Pfam" id="PF13439">
    <property type="entry name" value="Glyco_transf_4"/>
    <property type="match status" value="1"/>
</dbReference>
<sequence>MLWLSPWMRPLARVYCEALAGAGIEVMLVTSNQHPESDAARPYERVLDPRPKTPNTWRPFGRALAEVRRFAPDVVVTELVRDPRWLAFGRLAPRVQLIHDDRPHDAGEQRPGWERRLFDRWGERAAATVAFSNYVAGAIGGADVVPLTSDLDEALVPAFVDAEGRRDVVLIGRLNSYKNIEVTMAAWRAHVEGPAYRGDDLVLIGGGDTDVDLPPKVRWIKGAYSYADVLPVLSRAKASVVHYRRATQSGVQVLAMQVGVTPIVSTEGALPEFQPPGETPIGVDDVAGLTRAFDQLADPYVASRRGAAAQAHYRQNFAADVSAAALTGALDRAVVSRARSIR</sequence>
<evidence type="ECO:0000256" key="1">
    <source>
        <dbReference type="ARBA" id="ARBA00022676"/>
    </source>
</evidence>
<evidence type="ECO:0000313" key="4">
    <source>
        <dbReference type="EMBL" id="MBJ8340467.1"/>
    </source>
</evidence>
<dbReference type="CDD" id="cd03801">
    <property type="entry name" value="GT4_PimA-like"/>
    <property type="match status" value="1"/>
</dbReference>
<evidence type="ECO:0000313" key="5">
    <source>
        <dbReference type="Proteomes" id="UP000655868"/>
    </source>
</evidence>
<dbReference type="Gene3D" id="3.40.50.2000">
    <property type="entry name" value="Glycogen Phosphorylase B"/>
    <property type="match status" value="2"/>
</dbReference>
<accession>A0A934NSE4</accession>
<dbReference type="EMBL" id="JAEMNV010000005">
    <property type="protein sequence ID" value="MBJ8340467.1"/>
    <property type="molecule type" value="Genomic_DNA"/>
</dbReference>
<keyword evidence="1" id="KW-0328">Glycosyltransferase</keyword>
<comment type="caution">
    <text evidence="4">The sequence shown here is derived from an EMBL/GenBank/DDBJ whole genome shotgun (WGS) entry which is preliminary data.</text>
</comment>